<dbReference type="InterPro" id="IPR023210">
    <property type="entry name" value="NADP_OxRdtase_dom"/>
</dbReference>
<comment type="caution">
    <text evidence="3">The sequence shown here is derived from an EMBL/GenBank/DDBJ whole genome shotgun (WGS) entry which is preliminary data.</text>
</comment>
<dbReference type="GO" id="GO:0005829">
    <property type="term" value="C:cytosol"/>
    <property type="evidence" value="ECO:0007669"/>
    <property type="project" value="TreeGrafter"/>
</dbReference>
<dbReference type="PANTHER" id="PTHR43364">
    <property type="entry name" value="NADH-SPECIFIC METHYLGLYOXAL REDUCTASE-RELATED"/>
    <property type="match status" value="1"/>
</dbReference>
<dbReference type="PANTHER" id="PTHR43364:SF4">
    <property type="entry name" value="NAD(P)-LINKED OXIDOREDUCTASE SUPERFAMILY PROTEIN"/>
    <property type="match status" value="1"/>
</dbReference>
<dbReference type="PROSITE" id="PS00062">
    <property type="entry name" value="ALDOKETO_REDUCTASE_2"/>
    <property type="match status" value="1"/>
</dbReference>
<dbReference type="InterPro" id="IPR020471">
    <property type="entry name" value="AKR"/>
</dbReference>
<dbReference type="Pfam" id="PF00248">
    <property type="entry name" value="Aldo_ket_red"/>
    <property type="match status" value="1"/>
</dbReference>
<sequence>MRKRRLGNSDMDLTVLGFGAWAMGGGGWAFAWGAQDDAQSMEAIQRALDSGINWIDTAAVYGLGHSEDVVAKALKGRDQRPYVFTKCGMVWDDQGSVSRGLKADSVRKECEASLRRLKVDAIDLYQVHWPVEAGAELEEGWTALAELQRQGKVRWLGVCNFNVSQLERVRRIAPVTSLQPQYSLIHRDIEDDVLPYCQKQGIGVIVYSPRASGLLTGAMTRERIQAMPDDDWRRRRADFQEPKLSHHLMLVERLREVGARHGRSPAEVALAWTLREPSVTAAIVGARSAKQVDGFIQAGDFQLTSEEVREVEEVLGSGSAMAPGGIYA</sequence>
<dbReference type="InterPro" id="IPR018170">
    <property type="entry name" value="Aldo/ket_reductase_CS"/>
</dbReference>
<dbReference type="AlphaFoldDB" id="A0A3A8JX27"/>
<keyword evidence="4" id="KW-1185">Reference proteome</keyword>
<dbReference type="GO" id="GO:0016491">
    <property type="term" value="F:oxidoreductase activity"/>
    <property type="evidence" value="ECO:0007669"/>
    <property type="project" value="UniProtKB-KW"/>
</dbReference>
<proteinExistence type="predicted"/>
<accession>A0A3A8JX27</accession>
<evidence type="ECO:0000313" key="4">
    <source>
        <dbReference type="Proteomes" id="UP000268313"/>
    </source>
</evidence>
<evidence type="ECO:0000256" key="1">
    <source>
        <dbReference type="ARBA" id="ARBA00023002"/>
    </source>
</evidence>
<dbReference type="OrthoDB" id="5328358at2"/>
<dbReference type="PRINTS" id="PR00069">
    <property type="entry name" value="ALDKETRDTASE"/>
</dbReference>
<organism evidence="3 4">
    <name type="scientific">Corallococcus carmarthensis</name>
    <dbReference type="NCBI Taxonomy" id="2316728"/>
    <lineage>
        <taxon>Bacteria</taxon>
        <taxon>Pseudomonadati</taxon>
        <taxon>Myxococcota</taxon>
        <taxon>Myxococcia</taxon>
        <taxon>Myxococcales</taxon>
        <taxon>Cystobacterineae</taxon>
        <taxon>Myxococcaceae</taxon>
        <taxon>Corallococcus</taxon>
    </lineage>
</organism>
<name>A0A3A8JX27_9BACT</name>
<reference evidence="4" key="1">
    <citation type="submission" date="2018-09" db="EMBL/GenBank/DDBJ databases">
        <authorList>
            <person name="Livingstone P.G."/>
            <person name="Whitworth D.E."/>
        </authorList>
    </citation>
    <scope>NUCLEOTIDE SEQUENCE [LARGE SCALE GENOMIC DNA]</scope>
    <source>
        <strain evidence="4">CA043D</strain>
    </source>
</reference>
<evidence type="ECO:0000313" key="3">
    <source>
        <dbReference type="EMBL" id="RKG99506.1"/>
    </source>
</evidence>
<evidence type="ECO:0000259" key="2">
    <source>
        <dbReference type="Pfam" id="PF00248"/>
    </source>
</evidence>
<dbReference type="SUPFAM" id="SSF51430">
    <property type="entry name" value="NAD(P)-linked oxidoreductase"/>
    <property type="match status" value="1"/>
</dbReference>
<keyword evidence="1" id="KW-0560">Oxidoreductase</keyword>
<dbReference type="Proteomes" id="UP000268313">
    <property type="component" value="Unassembled WGS sequence"/>
</dbReference>
<dbReference type="Gene3D" id="3.20.20.100">
    <property type="entry name" value="NADP-dependent oxidoreductase domain"/>
    <property type="match status" value="1"/>
</dbReference>
<feature type="domain" description="NADP-dependent oxidoreductase" evidence="2">
    <location>
        <begin position="16"/>
        <end position="314"/>
    </location>
</feature>
<gene>
    <name evidence="3" type="ORF">D7X32_26295</name>
</gene>
<dbReference type="InterPro" id="IPR050523">
    <property type="entry name" value="AKR_Detox_Biosynth"/>
</dbReference>
<dbReference type="EMBL" id="RAWE01000112">
    <property type="protein sequence ID" value="RKG99506.1"/>
    <property type="molecule type" value="Genomic_DNA"/>
</dbReference>
<dbReference type="CDD" id="cd19102">
    <property type="entry name" value="AKR_unchar"/>
    <property type="match status" value="1"/>
</dbReference>
<dbReference type="RefSeq" id="WP_120605318.1">
    <property type="nucleotide sequence ID" value="NZ_JABFJX010000140.1"/>
</dbReference>
<dbReference type="InterPro" id="IPR036812">
    <property type="entry name" value="NAD(P)_OxRdtase_dom_sf"/>
</dbReference>
<protein>
    <submittedName>
        <fullName evidence="3">Aldo/keto reductase</fullName>
    </submittedName>
</protein>